<dbReference type="FunFam" id="1.25.40.340:FF:000002">
    <property type="entry name" value="Dihydroxyacetone kinase, L subunit"/>
    <property type="match status" value="1"/>
</dbReference>
<gene>
    <name evidence="8" type="ORF">NCGR_LOCUS8790</name>
</gene>
<evidence type="ECO:0000313" key="8">
    <source>
        <dbReference type="EMBL" id="CAD6213082.1"/>
    </source>
</evidence>
<evidence type="ECO:0000259" key="6">
    <source>
        <dbReference type="PROSITE" id="PS51480"/>
    </source>
</evidence>
<reference evidence="8" key="1">
    <citation type="submission" date="2020-10" db="EMBL/GenBank/DDBJ databases">
        <authorList>
            <person name="Han B."/>
            <person name="Lu T."/>
            <person name="Zhao Q."/>
            <person name="Huang X."/>
            <person name="Zhao Y."/>
        </authorList>
    </citation>
    <scope>NUCLEOTIDE SEQUENCE</scope>
</reference>
<feature type="region of interest" description="Disordered" evidence="5">
    <location>
        <begin position="425"/>
        <end position="490"/>
    </location>
</feature>
<dbReference type="EMBL" id="CAJGYO010000002">
    <property type="protein sequence ID" value="CAD6213082.1"/>
    <property type="molecule type" value="Genomic_DNA"/>
</dbReference>
<feature type="domain" description="DhaK" evidence="7">
    <location>
        <begin position="1"/>
        <end position="129"/>
    </location>
</feature>
<dbReference type="Gene3D" id="3.30.1180.20">
    <property type="entry name" value="Dihydroxyacetone kinase, domain 2"/>
    <property type="match status" value="1"/>
</dbReference>
<dbReference type="Pfam" id="PF02733">
    <property type="entry name" value="Dak1"/>
    <property type="match status" value="1"/>
</dbReference>
<dbReference type="GO" id="GO:0005829">
    <property type="term" value="C:cytosol"/>
    <property type="evidence" value="ECO:0007669"/>
    <property type="project" value="TreeGrafter"/>
</dbReference>
<dbReference type="InterPro" id="IPR004007">
    <property type="entry name" value="DhaL_dom"/>
</dbReference>
<feature type="compositionally biased region" description="Pro residues" evidence="5">
    <location>
        <begin position="435"/>
        <end position="445"/>
    </location>
</feature>
<dbReference type="InterPro" id="IPR004006">
    <property type="entry name" value="DhaK_dom"/>
</dbReference>
<dbReference type="PANTHER" id="PTHR28629:SF4">
    <property type="entry name" value="TRIOKINASE_FMN CYCLASE"/>
    <property type="match status" value="1"/>
</dbReference>
<dbReference type="Pfam" id="PF02734">
    <property type="entry name" value="Dak2"/>
    <property type="match status" value="1"/>
</dbReference>
<dbReference type="InterPro" id="IPR050861">
    <property type="entry name" value="Dihydroxyacetone_Kinase"/>
</dbReference>
<dbReference type="Gene3D" id="1.25.40.340">
    <property type="match status" value="1"/>
</dbReference>
<dbReference type="OrthoDB" id="1724672at2759"/>
<dbReference type="AlphaFoldDB" id="A0A811MW39"/>
<evidence type="ECO:0000256" key="3">
    <source>
        <dbReference type="ARBA" id="ARBA00022777"/>
    </source>
</evidence>
<dbReference type="PROSITE" id="PS51481">
    <property type="entry name" value="DHAK"/>
    <property type="match status" value="1"/>
</dbReference>
<dbReference type="GO" id="GO:0005524">
    <property type="term" value="F:ATP binding"/>
    <property type="evidence" value="ECO:0007669"/>
    <property type="project" value="UniProtKB-KW"/>
</dbReference>
<keyword evidence="1" id="KW-0808">Transferase</keyword>
<organism evidence="8 9">
    <name type="scientific">Miscanthus lutarioriparius</name>
    <dbReference type="NCBI Taxonomy" id="422564"/>
    <lineage>
        <taxon>Eukaryota</taxon>
        <taxon>Viridiplantae</taxon>
        <taxon>Streptophyta</taxon>
        <taxon>Embryophyta</taxon>
        <taxon>Tracheophyta</taxon>
        <taxon>Spermatophyta</taxon>
        <taxon>Magnoliopsida</taxon>
        <taxon>Liliopsida</taxon>
        <taxon>Poales</taxon>
        <taxon>Poaceae</taxon>
        <taxon>PACMAD clade</taxon>
        <taxon>Panicoideae</taxon>
        <taxon>Andropogonodae</taxon>
        <taxon>Andropogoneae</taxon>
        <taxon>Saccharinae</taxon>
        <taxon>Miscanthus</taxon>
    </lineage>
</organism>
<feature type="domain" description="DhaL" evidence="6">
    <location>
        <begin position="169"/>
        <end position="370"/>
    </location>
</feature>
<dbReference type="SUPFAM" id="SSF101473">
    <property type="entry name" value="DhaL-like"/>
    <property type="match status" value="1"/>
</dbReference>
<accession>A0A811MW39</accession>
<keyword evidence="3" id="KW-0418">Kinase</keyword>
<dbReference type="GO" id="GO:0004371">
    <property type="term" value="F:glycerone kinase activity"/>
    <property type="evidence" value="ECO:0007669"/>
    <property type="project" value="InterPro"/>
</dbReference>
<keyword evidence="2" id="KW-0547">Nucleotide-binding</keyword>
<keyword evidence="4" id="KW-0067">ATP-binding</keyword>
<dbReference type="FunFam" id="3.30.1180.20:FF:000008">
    <property type="entry name" value="Uncharacterized protein"/>
    <property type="match status" value="1"/>
</dbReference>
<keyword evidence="9" id="KW-1185">Reference proteome</keyword>
<name>A0A811MW39_9POAL</name>
<protein>
    <submittedName>
        <fullName evidence="8">Uncharacterized protein</fullName>
    </submittedName>
</protein>
<dbReference type="GO" id="GO:0019563">
    <property type="term" value="P:glycerol catabolic process"/>
    <property type="evidence" value="ECO:0007669"/>
    <property type="project" value="TreeGrafter"/>
</dbReference>
<sequence>MARHPDPSSVSWLLTQILPPSIFPFAQCRTAKAEAPTNQGGNSKRASYKGKHQVPQILNVGRATPIMELMIAVRKAVPKLQLVYGIAVDRVYTGTLMTSLDMAGLSITIMKSDDSILKRLDAPTKAPAWPVGSKGNRPPAKFPVPLPPSPSIKDDEIFAPSQELSKQGCILEAAIEASATAIINLKDSLNEWDSKVGDGDCGTTMYRGATAILVDMKKRYPMDDAAGTINEIGATIRRVMGGTSGILYDILCKAAYASLKQSSTVTANKWADALEASVADVSKYGGASAGYRTMLDALIPASAVLKQRLEAGDDPVTAFIASSEAASVGAESTKQMQAKVETQELQVEIKTAAAEEMRTVTAERSCGSVEVVGVRGRQCGGGNEDEAGTARRMALFFGKVEMEDGKTLADYDPRPTAWMRVPSCASRSRGVGSRLPPPQQPPPRAGPACALLGLADPGGGAASRRDGLEDLGGGGGAVGSKPEERDPWRPRRVHWRRRRGALGVGRGAFLFSVFAGSIPEP</sequence>
<proteinExistence type="predicted"/>
<evidence type="ECO:0000313" key="9">
    <source>
        <dbReference type="Proteomes" id="UP000604825"/>
    </source>
</evidence>
<dbReference type="PANTHER" id="PTHR28629">
    <property type="entry name" value="TRIOKINASE/FMN CYCLASE"/>
    <property type="match status" value="1"/>
</dbReference>
<evidence type="ECO:0000256" key="4">
    <source>
        <dbReference type="ARBA" id="ARBA00022840"/>
    </source>
</evidence>
<dbReference type="SUPFAM" id="SSF82549">
    <property type="entry name" value="DAK1/DegV-like"/>
    <property type="match status" value="1"/>
</dbReference>
<evidence type="ECO:0000256" key="1">
    <source>
        <dbReference type="ARBA" id="ARBA00022679"/>
    </source>
</evidence>
<comment type="caution">
    <text evidence="8">The sequence shown here is derived from an EMBL/GenBank/DDBJ whole genome shotgun (WGS) entry which is preliminary data.</text>
</comment>
<dbReference type="InterPro" id="IPR036117">
    <property type="entry name" value="DhaL_dom_sf"/>
</dbReference>
<dbReference type="SMART" id="SM01120">
    <property type="entry name" value="Dak2"/>
    <property type="match status" value="1"/>
</dbReference>
<dbReference type="Proteomes" id="UP000604825">
    <property type="component" value="Unassembled WGS sequence"/>
</dbReference>
<evidence type="ECO:0000256" key="5">
    <source>
        <dbReference type="SAM" id="MobiDB-lite"/>
    </source>
</evidence>
<dbReference type="PROSITE" id="PS51480">
    <property type="entry name" value="DHAL"/>
    <property type="match status" value="1"/>
</dbReference>
<feature type="compositionally biased region" description="Low complexity" evidence="5">
    <location>
        <begin position="446"/>
        <end position="455"/>
    </location>
</feature>
<evidence type="ECO:0000259" key="7">
    <source>
        <dbReference type="PROSITE" id="PS51481"/>
    </source>
</evidence>
<evidence type="ECO:0000256" key="2">
    <source>
        <dbReference type="ARBA" id="ARBA00022741"/>
    </source>
</evidence>